<dbReference type="Pfam" id="PF16197">
    <property type="entry name" value="KAsynt_C_assoc"/>
    <property type="match status" value="1"/>
</dbReference>
<evidence type="ECO:0000256" key="1">
    <source>
        <dbReference type="ARBA" id="ARBA00003299"/>
    </source>
</evidence>
<dbReference type="RefSeq" id="WP_343860471.1">
    <property type="nucleotide sequence ID" value="NZ_BAAACX010000008.1"/>
</dbReference>
<evidence type="ECO:0000259" key="9">
    <source>
        <dbReference type="PROSITE" id="PS52019"/>
    </source>
</evidence>
<dbReference type="InterPro" id="IPR014030">
    <property type="entry name" value="Ketoacyl_synth_N"/>
</dbReference>
<comment type="pathway">
    <text evidence="2">Antibiotic biosynthesis; bacillaene biosynthesis.</text>
</comment>
<keyword evidence="3" id="KW-0596">Phosphopantetheine</keyword>
<dbReference type="InterPro" id="IPR009081">
    <property type="entry name" value="PP-bd_ACP"/>
</dbReference>
<dbReference type="InterPro" id="IPR036291">
    <property type="entry name" value="NAD(P)-bd_dom_sf"/>
</dbReference>
<dbReference type="InterPro" id="IPR016039">
    <property type="entry name" value="Thiolase-like"/>
</dbReference>
<dbReference type="PROSITE" id="PS50075">
    <property type="entry name" value="CARRIER"/>
    <property type="match status" value="1"/>
</dbReference>
<dbReference type="InterPro" id="IPR057326">
    <property type="entry name" value="KR_dom"/>
</dbReference>
<dbReference type="Pfam" id="PF14765">
    <property type="entry name" value="PS-DH"/>
    <property type="match status" value="1"/>
</dbReference>
<feature type="domain" description="Ketosynthase family 3 (KS3)" evidence="8">
    <location>
        <begin position="6"/>
        <end position="431"/>
    </location>
</feature>
<dbReference type="Gene3D" id="3.10.129.110">
    <property type="entry name" value="Polyketide synthase dehydratase"/>
    <property type="match status" value="1"/>
</dbReference>
<feature type="domain" description="PKS/mFAS DH" evidence="9">
    <location>
        <begin position="887"/>
        <end position="1179"/>
    </location>
</feature>
<dbReference type="SMART" id="SM00826">
    <property type="entry name" value="PKS_DH"/>
    <property type="match status" value="1"/>
</dbReference>
<dbReference type="CDD" id="cd00833">
    <property type="entry name" value="PKS"/>
    <property type="match status" value="1"/>
</dbReference>
<dbReference type="Gene3D" id="3.40.366.10">
    <property type="entry name" value="Malonyl-Coenzyme A Acyl Carrier Protein, domain 2"/>
    <property type="match status" value="1"/>
</dbReference>
<dbReference type="InterPro" id="IPR049551">
    <property type="entry name" value="PKS_DH_C"/>
</dbReference>
<dbReference type="InterPro" id="IPR049900">
    <property type="entry name" value="PKS_mFAS_DH"/>
</dbReference>
<dbReference type="SUPFAM" id="SSF47336">
    <property type="entry name" value="ACP-like"/>
    <property type="match status" value="1"/>
</dbReference>
<dbReference type="SMART" id="SM00825">
    <property type="entry name" value="PKS_KS"/>
    <property type="match status" value="1"/>
</dbReference>
<evidence type="ECO:0000256" key="2">
    <source>
        <dbReference type="ARBA" id="ARBA00004789"/>
    </source>
</evidence>
<dbReference type="SUPFAM" id="SSF55048">
    <property type="entry name" value="Probable ACP-binding domain of malonyl-CoA ACP transacylase"/>
    <property type="match status" value="1"/>
</dbReference>
<dbReference type="Pfam" id="PF08659">
    <property type="entry name" value="KR"/>
    <property type="match status" value="1"/>
</dbReference>
<dbReference type="PANTHER" id="PTHR43775">
    <property type="entry name" value="FATTY ACID SYNTHASE"/>
    <property type="match status" value="1"/>
</dbReference>
<dbReference type="SUPFAM" id="SSF52151">
    <property type="entry name" value="FabD/lysophospholipase-like"/>
    <property type="match status" value="1"/>
</dbReference>
<evidence type="ECO:0000256" key="6">
    <source>
        <dbReference type="PROSITE-ProRule" id="PRU01363"/>
    </source>
</evidence>
<dbReference type="InterPro" id="IPR013968">
    <property type="entry name" value="PKS_KR"/>
</dbReference>
<dbReference type="PROSITE" id="PS52019">
    <property type="entry name" value="PKS_MFAS_DH"/>
    <property type="match status" value="1"/>
</dbReference>
<dbReference type="SMART" id="SM00822">
    <property type="entry name" value="PKS_KR"/>
    <property type="match status" value="1"/>
</dbReference>
<feature type="region of interest" description="C-terminal hotdog fold" evidence="6">
    <location>
        <begin position="1032"/>
        <end position="1179"/>
    </location>
</feature>
<gene>
    <name evidence="10" type="ORF">GCM10008933_19850</name>
</gene>
<proteinExistence type="predicted"/>
<dbReference type="Gene3D" id="3.40.50.720">
    <property type="entry name" value="NAD(P)-binding Rossmann-like Domain"/>
    <property type="match status" value="1"/>
</dbReference>
<evidence type="ECO:0000256" key="5">
    <source>
        <dbReference type="ARBA" id="ARBA00022679"/>
    </source>
</evidence>
<dbReference type="Pfam" id="PF21089">
    <property type="entry name" value="PKS_DH_N"/>
    <property type="match status" value="1"/>
</dbReference>
<reference evidence="11" key="1">
    <citation type="journal article" date="2019" name="Int. J. Syst. Evol. Microbiol.">
        <title>The Global Catalogue of Microorganisms (GCM) 10K type strain sequencing project: providing services to taxonomists for standard genome sequencing and annotation.</title>
        <authorList>
            <consortium name="The Broad Institute Genomics Platform"/>
            <consortium name="The Broad Institute Genome Sequencing Center for Infectious Disease"/>
            <person name="Wu L."/>
            <person name="Ma J."/>
        </authorList>
    </citation>
    <scope>NUCLEOTIDE SEQUENCE [LARGE SCALE GENOMIC DNA]</scope>
    <source>
        <strain evidence="11">JCM 12774</strain>
    </source>
</reference>
<dbReference type="Pfam" id="PF00698">
    <property type="entry name" value="Acyl_transf_1"/>
    <property type="match status" value="1"/>
</dbReference>
<dbReference type="InterPro" id="IPR014031">
    <property type="entry name" value="Ketoacyl_synth_C"/>
</dbReference>
<dbReference type="InterPro" id="IPR042104">
    <property type="entry name" value="PKS_dehydratase_sf"/>
</dbReference>
<dbReference type="InterPro" id="IPR050091">
    <property type="entry name" value="PKS_NRPS_Biosynth_Enz"/>
</dbReference>
<organism evidence="10 11">
    <name type="scientific">Paenibacillus motobuensis</name>
    <dbReference type="NCBI Taxonomy" id="295324"/>
    <lineage>
        <taxon>Bacteria</taxon>
        <taxon>Bacillati</taxon>
        <taxon>Bacillota</taxon>
        <taxon>Bacilli</taxon>
        <taxon>Bacillales</taxon>
        <taxon>Paenibacillaceae</taxon>
        <taxon>Paenibacillus</taxon>
    </lineage>
</organism>
<evidence type="ECO:0000313" key="10">
    <source>
        <dbReference type="EMBL" id="GAA0388908.1"/>
    </source>
</evidence>
<feature type="domain" description="Carrier" evidence="7">
    <location>
        <begin position="1709"/>
        <end position="1790"/>
    </location>
</feature>
<dbReference type="InterPro" id="IPR049552">
    <property type="entry name" value="PKS_DH_N"/>
</dbReference>
<dbReference type="InterPro" id="IPR014043">
    <property type="entry name" value="Acyl_transferase_dom"/>
</dbReference>
<feature type="active site" description="Proton donor; for dehydratase activity" evidence="6">
    <location>
        <position position="1093"/>
    </location>
</feature>
<dbReference type="InterPro" id="IPR032821">
    <property type="entry name" value="PKS_assoc"/>
</dbReference>
<dbReference type="PROSITE" id="PS00012">
    <property type="entry name" value="PHOSPHOPANTETHEINE"/>
    <property type="match status" value="1"/>
</dbReference>
<evidence type="ECO:0000259" key="8">
    <source>
        <dbReference type="PROSITE" id="PS52004"/>
    </source>
</evidence>
<dbReference type="InterPro" id="IPR036736">
    <property type="entry name" value="ACP-like_sf"/>
</dbReference>
<evidence type="ECO:0000259" key="7">
    <source>
        <dbReference type="PROSITE" id="PS50075"/>
    </source>
</evidence>
<keyword evidence="11" id="KW-1185">Reference proteome</keyword>
<dbReference type="Proteomes" id="UP001500340">
    <property type="component" value="Unassembled WGS sequence"/>
</dbReference>
<dbReference type="SUPFAM" id="SSF53901">
    <property type="entry name" value="Thiolase-like"/>
    <property type="match status" value="1"/>
</dbReference>
<keyword evidence="4" id="KW-0597">Phosphoprotein</keyword>
<dbReference type="CDD" id="cd08955">
    <property type="entry name" value="KR_2_FAS_SDR_x"/>
    <property type="match status" value="1"/>
</dbReference>
<dbReference type="PANTHER" id="PTHR43775:SF37">
    <property type="entry name" value="SI:DKEY-61P9.11"/>
    <property type="match status" value="1"/>
</dbReference>
<dbReference type="EMBL" id="BAAACX010000008">
    <property type="protein sequence ID" value="GAA0388908.1"/>
    <property type="molecule type" value="Genomic_DNA"/>
</dbReference>
<sequence length="1824" mass="202165">MESKQDKLVAIIGMGCRFPGSSNNIEQFWNLLKTGTDAVTEVPEDRWSVEEFYHSNKQVKGKSHSKWGGFIDGFDEFDAKFFGINAREADQIDPQQRQMLEIVWEALEDAGIRPADLSGSKTGVFIGGFTLDYKILQFADVSGIGTHAAVGSMMTMLSNRISYIYNFTGPSLSIDTACSSSLVSIHEACKSLHNRECDLALAGGIELIYAPEYYVAESKGGFLSEDGKCKTFDASADGYVRGEGGGILVLKTLNRALEDGDYIYAVIRESLVNQDGRTNGITVPSGESQKALLEEVYARADLSPGDVQYVELHGTGTALGDPIEVKAVGEFFGSGRFDGNHCMISSVKPNIGHLEAASGVASVIKAAATLDRKTIVPHIGMKEPNPALELDKFHLRVPLETKHWPEDGKPAIIGVNSFGFGGTNAHLILQEAPERTSRTGLVNEELPLLLPLSAKSDASLHSLARKYGEFLSSTGENLADICHTAVYKRQKFSKSLAVFGTNKEEMVQALAELERDGRSENVVAGTESTDKRLAFIFTGMGPQWYAMGRELYAANTVFRKTVERCHAEFSNYLSWSLIDEFLVDEAQSRMQFTEVAQPMNFTVQVALFEMWKSMGVKPDLIIGHSVGEVAGLYAAGVYSFEDAVKISYNRSMLQQRLTGKGGMLAVGLNETEASALVEGCSDKVSIAAINSSTSITLSGDMEYLADIQRKLDAEGIFNKFLRVTVPYHSVFMNEIKEELLEALKDIQPRQSEVALYTTADGEASDGTGLNNEYWWSNVSCPVYFAKAMKAILQEGYTKFIEVGPHPVLANSVNELAYELDMEIVISPSLRRNEPELPRMLHSFGDLYCTGYEIDWTAYYSGAFRYVKLPHYAWEHEKFWKESREHMDRRLGRKAHVFIGYRTDSFVPQWETEVNDHILPFVKDHCVNGQVLLAGAHYIESAFQMLRSYSGASAENAYALHNIRFKKAFFLDENNCGRMSITYDPGSGIVKIGSVANGEGGSGAENFQAAFRRKQSRRDRQASDFAAFKQVADSHLLKEECYGLLETIHFNYGPSFQGLKEIWIKENEVLAALSLPEEVGVADTDSILHPVILDAAFQSLLAIQFEEVRLHGKADIKLPDTIDSVTVYGKAAGQLLAHSTLRAFGQESIAGDIRIYNELGQLVVYVDNFIARSVEKSEEKAAISEKALNEWFYSIHWREQTREEDEPLLTTDAVRRNWIILCDASGAGERLADKLRDRGNTCTLLFADYHNKANVAQGGSISSNDRADYDNWVCTLDKEKDYGVVHMWSLDICSTDEMGVAEIETSKAKAVNSIRHLINALNENGIKFCAWAVTRGAVEVTPGETVDILQGAAIGMCRVIGHSECIGSWGATIDLDHSSESVDMLAADLDNRSREDQIAYRNGARYVPRLEHIYDLDGSVPVQLSDSSLYVITGAMGSLGQITVNWLYEKGARHFVLIGRTPFPVKAGRKQIKPDHRLYKQIQFVHELERKGCTVRIESLNITDEEAVQALAERLKDEEAMPVAGVIHIAGVVRDKLMMRMEQREFDEVYDTKVKGAWLLHKYFGTRELDFFIMYASTGSVVTAVGQVNYAAANSFLDALAHYRRAKGQPALSLGWGPWGVGMVKEQNLIDHYKYQRGMNPIYAVNGMQALERIFGQNLCHAVIGEADWPLALTNYPGKPVLFNHLALQSKAGAEEKKEDDLFVILAGTDGDDQKLAIVMNYFAEMIAETVHAKPEEIPLHESINLIGVDSIIAAEIRNKINKKCGVNVSIVDILGGISIAGLAHKYFDDIMALVVPQQSEEELEDILSRLENMSEEEAARLLAK</sequence>
<dbReference type="InterPro" id="IPR016036">
    <property type="entry name" value="Malonyl_transacylase_ACP-bd"/>
</dbReference>
<comment type="caution">
    <text evidence="10">The sequence shown here is derived from an EMBL/GenBank/DDBJ whole genome shotgun (WGS) entry which is preliminary data.</text>
</comment>
<dbReference type="InterPro" id="IPR020807">
    <property type="entry name" value="PKS_DH"/>
</dbReference>
<dbReference type="SUPFAM" id="SSF51735">
    <property type="entry name" value="NAD(P)-binding Rossmann-fold domains"/>
    <property type="match status" value="2"/>
</dbReference>
<accession>A0ABP3I5M3</accession>
<dbReference type="Gene3D" id="3.40.47.10">
    <property type="match status" value="1"/>
</dbReference>
<evidence type="ECO:0000256" key="3">
    <source>
        <dbReference type="ARBA" id="ARBA00022450"/>
    </source>
</evidence>
<dbReference type="InterPro" id="IPR001227">
    <property type="entry name" value="Ac_transferase_dom_sf"/>
</dbReference>
<dbReference type="PROSITE" id="PS52004">
    <property type="entry name" value="KS3_2"/>
    <property type="match status" value="1"/>
</dbReference>
<dbReference type="Pfam" id="PF00550">
    <property type="entry name" value="PP-binding"/>
    <property type="match status" value="1"/>
</dbReference>
<dbReference type="SMART" id="SM00827">
    <property type="entry name" value="PKS_AT"/>
    <property type="match status" value="1"/>
</dbReference>
<dbReference type="Gene3D" id="3.30.70.3290">
    <property type="match status" value="1"/>
</dbReference>
<dbReference type="InterPro" id="IPR016035">
    <property type="entry name" value="Acyl_Trfase/lysoPLipase"/>
</dbReference>
<dbReference type="Pfam" id="PF00109">
    <property type="entry name" value="ketoacyl-synt"/>
    <property type="match status" value="1"/>
</dbReference>
<name>A0ABP3I5M3_9BACL</name>
<dbReference type="InterPro" id="IPR006162">
    <property type="entry name" value="Ppantetheine_attach_site"/>
</dbReference>
<protein>
    <submittedName>
        <fullName evidence="10">Type I polyketide synthase</fullName>
    </submittedName>
</protein>
<comment type="function">
    <text evidence="1">Involved in some intermediate steps for the synthesis of the antibiotic polyketide bacillaene which is involved in secondary metabolism.</text>
</comment>
<evidence type="ECO:0000313" key="11">
    <source>
        <dbReference type="Proteomes" id="UP001500340"/>
    </source>
</evidence>
<dbReference type="InterPro" id="IPR018201">
    <property type="entry name" value="Ketoacyl_synth_AS"/>
</dbReference>
<feature type="active site" description="Proton acceptor; for dehydratase activity" evidence="6">
    <location>
        <position position="924"/>
    </location>
</feature>
<dbReference type="Gene3D" id="1.10.1200.10">
    <property type="entry name" value="ACP-like"/>
    <property type="match status" value="1"/>
</dbReference>
<dbReference type="PROSITE" id="PS00606">
    <property type="entry name" value="KS3_1"/>
    <property type="match status" value="1"/>
</dbReference>
<dbReference type="Pfam" id="PF02801">
    <property type="entry name" value="Ketoacyl-synt_C"/>
    <property type="match status" value="1"/>
</dbReference>
<evidence type="ECO:0000256" key="4">
    <source>
        <dbReference type="ARBA" id="ARBA00022553"/>
    </source>
</evidence>
<dbReference type="InterPro" id="IPR020841">
    <property type="entry name" value="PKS_Beta-ketoAc_synthase_dom"/>
</dbReference>
<feature type="region of interest" description="N-terminal hotdog fold" evidence="6">
    <location>
        <begin position="887"/>
        <end position="1017"/>
    </location>
</feature>
<keyword evidence="5" id="KW-0808">Transferase</keyword>